<evidence type="ECO:0000256" key="3">
    <source>
        <dbReference type="ARBA" id="ARBA00023136"/>
    </source>
</evidence>
<evidence type="ECO:0000256" key="2">
    <source>
        <dbReference type="ARBA" id="ARBA00007806"/>
    </source>
</evidence>
<evidence type="ECO:0000256" key="6">
    <source>
        <dbReference type="RuleBase" id="RU361185"/>
    </source>
</evidence>
<dbReference type="PANTHER" id="PTHR22762">
    <property type="entry name" value="ALPHA-GLUCOSIDASE"/>
    <property type="match status" value="1"/>
</dbReference>
<dbReference type="GO" id="GO:0016020">
    <property type="term" value="C:membrane"/>
    <property type="evidence" value="ECO:0007669"/>
    <property type="project" value="UniProtKB-SubCell"/>
</dbReference>
<evidence type="ECO:0000313" key="10">
    <source>
        <dbReference type="Proteomes" id="UP000007266"/>
    </source>
</evidence>
<dbReference type="GO" id="GO:0006491">
    <property type="term" value="P:N-glycan processing"/>
    <property type="evidence" value="ECO:0000318"/>
    <property type="project" value="GO_Central"/>
</dbReference>
<keyword evidence="6" id="KW-0378">Hydrolase</keyword>
<dbReference type="Gene3D" id="2.60.40.1760">
    <property type="entry name" value="glycosyl hydrolase (family 31)"/>
    <property type="match status" value="1"/>
</dbReference>
<protein>
    <submittedName>
        <fullName evidence="9">Lysosomal alpha-glucosidase-like Protein</fullName>
    </submittedName>
</protein>
<dbReference type="SUPFAM" id="SSF51011">
    <property type="entry name" value="Glycosyl hydrolase domain"/>
    <property type="match status" value="1"/>
</dbReference>
<proteinExistence type="inferred from homology"/>
<dbReference type="InterPro" id="IPR044913">
    <property type="entry name" value="P_trefoil_dom_sf"/>
</dbReference>
<dbReference type="EMBL" id="KQ971311">
    <property type="protein sequence ID" value="EEZ99074.2"/>
    <property type="molecule type" value="Genomic_DNA"/>
</dbReference>
<dbReference type="SUPFAM" id="SSF57492">
    <property type="entry name" value="Trefoil"/>
    <property type="match status" value="1"/>
</dbReference>
<dbReference type="Pfam" id="PF01055">
    <property type="entry name" value="Glyco_hydro_31_2nd"/>
    <property type="match status" value="1"/>
</dbReference>
<evidence type="ECO:0000256" key="4">
    <source>
        <dbReference type="ARBA" id="ARBA00023157"/>
    </source>
</evidence>
<evidence type="ECO:0000256" key="1">
    <source>
        <dbReference type="ARBA" id="ARBA00004370"/>
    </source>
</evidence>
<evidence type="ECO:0000313" key="9">
    <source>
        <dbReference type="EMBL" id="EEZ99074.2"/>
    </source>
</evidence>
<dbReference type="eggNOG" id="KOG1065">
    <property type="taxonomic scope" value="Eukaryota"/>
</dbReference>
<evidence type="ECO:0000256" key="7">
    <source>
        <dbReference type="SAM" id="Phobius"/>
    </source>
</evidence>
<dbReference type="InterPro" id="IPR013780">
    <property type="entry name" value="Glyco_hydro_b"/>
</dbReference>
<organism evidence="9 10">
    <name type="scientific">Tribolium castaneum</name>
    <name type="common">Red flour beetle</name>
    <dbReference type="NCBI Taxonomy" id="7070"/>
    <lineage>
        <taxon>Eukaryota</taxon>
        <taxon>Metazoa</taxon>
        <taxon>Ecdysozoa</taxon>
        <taxon>Arthropoda</taxon>
        <taxon>Hexapoda</taxon>
        <taxon>Insecta</taxon>
        <taxon>Pterygota</taxon>
        <taxon>Neoptera</taxon>
        <taxon>Endopterygota</taxon>
        <taxon>Coleoptera</taxon>
        <taxon>Polyphaga</taxon>
        <taxon>Cucujiformia</taxon>
        <taxon>Tenebrionidae</taxon>
        <taxon>Tenebrionidae incertae sedis</taxon>
        <taxon>Tribolium</taxon>
    </lineage>
</organism>
<dbReference type="InterPro" id="IPR000519">
    <property type="entry name" value="P_trefoil_dom"/>
</dbReference>
<dbReference type="Proteomes" id="UP000007266">
    <property type="component" value="Linkage group 2"/>
</dbReference>
<feature type="domain" description="P-type" evidence="8">
    <location>
        <begin position="65"/>
        <end position="107"/>
    </location>
</feature>
<dbReference type="GO" id="GO:0030246">
    <property type="term" value="F:carbohydrate binding"/>
    <property type="evidence" value="ECO:0007669"/>
    <property type="project" value="InterPro"/>
</dbReference>
<dbReference type="InterPro" id="IPR017853">
    <property type="entry name" value="GH"/>
</dbReference>
<evidence type="ECO:0000259" key="8">
    <source>
        <dbReference type="PROSITE" id="PS51448"/>
    </source>
</evidence>
<dbReference type="AlphaFoldDB" id="D6WCY2"/>
<accession>D6WCY2</accession>
<dbReference type="PROSITE" id="PS51448">
    <property type="entry name" value="P_TREFOIL_2"/>
    <property type="match status" value="1"/>
</dbReference>
<keyword evidence="7" id="KW-1133">Transmembrane helix</keyword>
<evidence type="ECO:0000256" key="5">
    <source>
        <dbReference type="PROSITE-ProRule" id="PRU00779"/>
    </source>
</evidence>
<dbReference type="SUPFAM" id="SSF74650">
    <property type="entry name" value="Galactose mutarotase-like"/>
    <property type="match status" value="1"/>
</dbReference>
<dbReference type="InterPro" id="IPR048395">
    <property type="entry name" value="Glyco_hydro_31_C"/>
</dbReference>
<feature type="transmembrane region" description="Helical" evidence="7">
    <location>
        <begin position="35"/>
        <end position="53"/>
    </location>
</feature>
<comment type="subcellular location">
    <subcellularLocation>
        <location evidence="1">Membrane</location>
    </subcellularLocation>
</comment>
<reference evidence="9 10" key="2">
    <citation type="journal article" date="2010" name="Nucleic Acids Res.">
        <title>BeetleBase in 2010: revisions to provide comprehensive genomic information for Tribolium castaneum.</title>
        <authorList>
            <person name="Kim H.S."/>
            <person name="Murphy T."/>
            <person name="Xia J."/>
            <person name="Caragea D."/>
            <person name="Park Y."/>
            <person name="Beeman R.W."/>
            <person name="Lorenzen M.D."/>
            <person name="Butcher S."/>
            <person name="Manak J.R."/>
            <person name="Brown S.J."/>
        </authorList>
    </citation>
    <scope>GENOME REANNOTATION</scope>
    <source>
        <strain evidence="9 10">Georgia GA2</strain>
    </source>
</reference>
<dbReference type="PANTHER" id="PTHR22762:SF167">
    <property type="entry name" value="LYSOSOMAL ALPHA-GLUCOSIDASE-LIKE PROTEIN"/>
    <property type="match status" value="1"/>
</dbReference>
<keyword evidence="4" id="KW-1015">Disulfide bond</keyword>
<keyword evidence="3 7" id="KW-0472">Membrane</keyword>
<dbReference type="Gene3D" id="2.60.40.1180">
    <property type="entry name" value="Golgi alpha-mannosidase II"/>
    <property type="match status" value="1"/>
</dbReference>
<dbReference type="HOGENOM" id="CLU_329626_0_0_1"/>
<reference evidence="9 10" key="1">
    <citation type="journal article" date="2008" name="Nature">
        <title>The genome of the model beetle and pest Tribolium castaneum.</title>
        <authorList>
            <consortium name="Tribolium Genome Sequencing Consortium"/>
            <person name="Richards S."/>
            <person name="Gibbs R.A."/>
            <person name="Weinstock G.M."/>
            <person name="Brown S.J."/>
            <person name="Denell R."/>
            <person name="Beeman R.W."/>
            <person name="Gibbs R."/>
            <person name="Beeman R.W."/>
            <person name="Brown S.J."/>
            <person name="Bucher G."/>
            <person name="Friedrich M."/>
            <person name="Grimmelikhuijzen C.J."/>
            <person name="Klingler M."/>
            <person name="Lorenzen M."/>
            <person name="Richards S."/>
            <person name="Roth S."/>
            <person name="Schroder R."/>
            <person name="Tautz D."/>
            <person name="Zdobnov E.M."/>
            <person name="Muzny D."/>
            <person name="Gibbs R.A."/>
            <person name="Weinstock G.M."/>
            <person name="Attaway T."/>
            <person name="Bell S."/>
            <person name="Buhay C.J."/>
            <person name="Chandrabose M.N."/>
            <person name="Chavez D."/>
            <person name="Clerk-Blankenburg K.P."/>
            <person name="Cree A."/>
            <person name="Dao M."/>
            <person name="Davis C."/>
            <person name="Chacko J."/>
            <person name="Dinh H."/>
            <person name="Dugan-Rocha S."/>
            <person name="Fowler G."/>
            <person name="Garner T.T."/>
            <person name="Garnes J."/>
            <person name="Gnirke A."/>
            <person name="Hawes A."/>
            <person name="Hernandez J."/>
            <person name="Hines S."/>
            <person name="Holder M."/>
            <person name="Hume J."/>
            <person name="Jhangiani S.N."/>
            <person name="Joshi V."/>
            <person name="Khan Z.M."/>
            <person name="Jackson L."/>
            <person name="Kovar C."/>
            <person name="Kowis A."/>
            <person name="Lee S."/>
            <person name="Lewis L.R."/>
            <person name="Margolis J."/>
            <person name="Morgan M."/>
            <person name="Nazareth L.V."/>
            <person name="Nguyen N."/>
            <person name="Okwuonu G."/>
            <person name="Parker D."/>
            <person name="Richards S."/>
            <person name="Ruiz S.J."/>
            <person name="Santibanez J."/>
            <person name="Savard J."/>
            <person name="Scherer S.E."/>
            <person name="Schneider B."/>
            <person name="Sodergren E."/>
            <person name="Tautz D."/>
            <person name="Vattahil S."/>
            <person name="Villasana D."/>
            <person name="White C.S."/>
            <person name="Wright R."/>
            <person name="Park Y."/>
            <person name="Beeman R.W."/>
            <person name="Lord J."/>
            <person name="Oppert B."/>
            <person name="Lorenzen M."/>
            <person name="Brown S."/>
            <person name="Wang L."/>
            <person name="Savard J."/>
            <person name="Tautz D."/>
            <person name="Richards S."/>
            <person name="Weinstock G."/>
            <person name="Gibbs R.A."/>
            <person name="Liu Y."/>
            <person name="Worley K."/>
            <person name="Weinstock G."/>
            <person name="Elsik C.G."/>
            <person name="Reese J.T."/>
            <person name="Elhaik E."/>
            <person name="Landan G."/>
            <person name="Graur D."/>
            <person name="Arensburger P."/>
            <person name="Atkinson P."/>
            <person name="Beeman R.W."/>
            <person name="Beidler J."/>
            <person name="Brown S.J."/>
            <person name="Demuth J.P."/>
            <person name="Drury D.W."/>
            <person name="Du Y.Z."/>
            <person name="Fujiwara H."/>
            <person name="Lorenzen M."/>
            <person name="Maselli V."/>
            <person name="Osanai M."/>
            <person name="Park Y."/>
            <person name="Robertson H.M."/>
            <person name="Tu Z."/>
            <person name="Wang J.J."/>
            <person name="Wang S."/>
            <person name="Richards S."/>
            <person name="Song H."/>
            <person name="Zhang L."/>
            <person name="Sodergren E."/>
            <person name="Werner D."/>
            <person name="Stanke M."/>
            <person name="Morgenstern B."/>
            <person name="Solovyev V."/>
            <person name="Kosarev P."/>
            <person name="Brown G."/>
            <person name="Chen H.C."/>
            <person name="Ermolaeva O."/>
            <person name="Hlavina W."/>
            <person name="Kapustin Y."/>
            <person name="Kiryutin B."/>
            <person name="Kitts P."/>
            <person name="Maglott D."/>
            <person name="Pruitt K."/>
            <person name="Sapojnikov V."/>
            <person name="Souvorov A."/>
            <person name="Mackey A.J."/>
            <person name="Waterhouse R.M."/>
            <person name="Wyder S."/>
            <person name="Zdobnov E.M."/>
            <person name="Zdobnov E.M."/>
            <person name="Wyder S."/>
            <person name="Kriventseva E.V."/>
            <person name="Kadowaki T."/>
            <person name="Bork P."/>
            <person name="Aranda M."/>
            <person name="Bao R."/>
            <person name="Beermann A."/>
            <person name="Berns N."/>
            <person name="Bolognesi R."/>
            <person name="Bonneton F."/>
            <person name="Bopp D."/>
            <person name="Brown S.J."/>
            <person name="Bucher G."/>
            <person name="Butts T."/>
            <person name="Chaumot A."/>
            <person name="Denell R.E."/>
            <person name="Ferrier D.E."/>
            <person name="Friedrich M."/>
            <person name="Gordon C.M."/>
            <person name="Jindra M."/>
            <person name="Klingler M."/>
            <person name="Lan Q."/>
            <person name="Lattorff H.M."/>
            <person name="Laudet V."/>
            <person name="von Levetsow C."/>
            <person name="Liu Z."/>
            <person name="Lutz R."/>
            <person name="Lynch J.A."/>
            <person name="da Fonseca R.N."/>
            <person name="Posnien N."/>
            <person name="Reuter R."/>
            <person name="Roth S."/>
            <person name="Savard J."/>
            <person name="Schinko J.B."/>
            <person name="Schmitt C."/>
            <person name="Schoppmeier M."/>
            <person name="Schroder R."/>
            <person name="Shippy T.D."/>
            <person name="Simonnet F."/>
            <person name="Marques-Souza H."/>
            <person name="Tautz D."/>
            <person name="Tomoyasu Y."/>
            <person name="Trauner J."/>
            <person name="Van der Zee M."/>
            <person name="Vervoort M."/>
            <person name="Wittkopp N."/>
            <person name="Wimmer E.A."/>
            <person name="Yang X."/>
            <person name="Jones A.K."/>
            <person name="Sattelle D.B."/>
            <person name="Ebert P.R."/>
            <person name="Nelson D."/>
            <person name="Scott J.G."/>
            <person name="Beeman R.W."/>
            <person name="Muthukrishnan S."/>
            <person name="Kramer K.J."/>
            <person name="Arakane Y."/>
            <person name="Beeman R.W."/>
            <person name="Zhu Q."/>
            <person name="Hogenkamp D."/>
            <person name="Dixit R."/>
            <person name="Oppert B."/>
            <person name="Jiang H."/>
            <person name="Zou Z."/>
            <person name="Marshall J."/>
            <person name="Elpidina E."/>
            <person name="Vinokurov K."/>
            <person name="Oppert C."/>
            <person name="Zou Z."/>
            <person name="Evans J."/>
            <person name="Lu Z."/>
            <person name="Zhao P."/>
            <person name="Sumathipala N."/>
            <person name="Altincicek B."/>
            <person name="Vilcinskas A."/>
            <person name="Williams M."/>
            <person name="Hultmark D."/>
            <person name="Hetru C."/>
            <person name="Jiang H."/>
            <person name="Grimmelikhuijzen C.J."/>
            <person name="Hauser F."/>
            <person name="Cazzamali G."/>
            <person name="Williamson M."/>
            <person name="Park Y."/>
            <person name="Li B."/>
            <person name="Tanaka Y."/>
            <person name="Predel R."/>
            <person name="Neupert S."/>
            <person name="Schachtner J."/>
            <person name="Verleyen P."/>
            <person name="Raible F."/>
            <person name="Bork P."/>
            <person name="Friedrich M."/>
            <person name="Walden K.K."/>
            <person name="Robertson H.M."/>
            <person name="Angeli S."/>
            <person name="Foret S."/>
            <person name="Bucher G."/>
            <person name="Schuetz S."/>
            <person name="Maleszka R."/>
            <person name="Wimmer E.A."/>
            <person name="Beeman R.W."/>
            <person name="Lorenzen M."/>
            <person name="Tomoyasu Y."/>
            <person name="Miller S.C."/>
            <person name="Grossmann D."/>
            <person name="Bucher G."/>
        </authorList>
    </citation>
    <scope>NUCLEOTIDE SEQUENCE [LARGE SCALE GENOMIC DNA]</scope>
    <source>
        <strain evidence="9 10">Georgia GA2</strain>
    </source>
</reference>
<sequence length="791" mass="89972">MEFILEQNEIREDYKVKPKASPVIIIWRKKPTKGLLTLFVFAIVVPVLVYFFIFDKGTFPVEDANTCSVDKKYRITCGITDINATYDYCTNIKCCFDNATRLCYHYLPSKYFYYNKGGNSQTYDRSLEKSPFGQDLTKEISLTINEIDENNVQIILHDTAVTVDSNQVLDKNYKVNVSNNPLFVEISRNTSGDILLTTADGPLIVSGNFREWSFQLTDQYLFGLGQVLIDLDENSTLTKVIYANNNDHNTLPLFMAHKNGQYHGLVVRHSGLLEITILPSKLVSLKSLEREKIVLELSVGPTPHDVITQQRKGKWGTIDMKTLGVHICREGTVTTLKDILSDYSQEKSIDFPYESDCFHDNLVTALRKEKSEQNIENVLEKIKSLTDSGHSFMLSVPPHIVFGSALYDNGTQLGIFYKSGNKTYKGQYLKNTVVFPFFKHTSIDSFVQLLVEELKGYFKDTFPRDFILNNNWPKDDSFVFENYENFRFFSKEIIDAMSYTLPWDVSSENQSQILDHNDYGALQTQKFLGVLTESSVMTAAHNFETTQPLIIQNVAISWVNFKKSITQILYNSIAGSPMTSVPVCGSTSDFDASAHEALCTRWYLMGATAPIFRISSDLPRRDPTSLGPGAFGQAARRAIEVRYSLLYYYNTVLNQDKEPLMRPMFYDFPTDNDTFPLVDQYMVGRHLLVAHPTLPDRTQITIYLPKAVKVWYEFWGGEAFGAWSNKTWVTLTLVDTDLVAFVKEGGIIPWVTDNQGTKLVQLKVALKCDSDNNCDAEGSMMVGLESLWRPW</sequence>
<dbReference type="InterPro" id="IPR011013">
    <property type="entry name" value="Gal_mutarotase_sf_dom"/>
</dbReference>
<dbReference type="Gene3D" id="3.20.20.80">
    <property type="entry name" value="Glycosidases"/>
    <property type="match status" value="1"/>
</dbReference>
<name>D6WCY2_TRICA</name>
<keyword evidence="10" id="KW-1185">Reference proteome</keyword>
<dbReference type="Pfam" id="PF21365">
    <property type="entry name" value="Glyco_hydro_31_3rd"/>
    <property type="match status" value="1"/>
</dbReference>
<comment type="similarity">
    <text evidence="2 6">Belongs to the glycosyl hydrolase 31 family.</text>
</comment>
<gene>
    <name evidence="9" type="primary">AUGUSTUS-3.0.2_04953</name>
    <name evidence="9" type="ORF">TcasGA2_TC004953</name>
</gene>
<comment type="caution">
    <text evidence="5">Lacks conserved residue(s) required for the propagation of feature annotation.</text>
</comment>
<keyword evidence="7" id="KW-0812">Transmembrane</keyword>
<dbReference type="SUPFAM" id="SSF51445">
    <property type="entry name" value="(Trans)glycosidases"/>
    <property type="match status" value="1"/>
</dbReference>
<dbReference type="CDD" id="cd00111">
    <property type="entry name" value="Trefoil"/>
    <property type="match status" value="1"/>
</dbReference>
<dbReference type="GO" id="GO:0090599">
    <property type="term" value="F:alpha-glucosidase activity"/>
    <property type="evidence" value="ECO:0000318"/>
    <property type="project" value="GO_Central"/>
</dbReference>
<dbReference type="GO" id="GO:0005975">
    <property type="term" value="P:carbohydrate metabolic process"/>
    <property type="evidence" value="ECO:0007669"/>
    <property type="project" value="InterPro"/>
</dbReference>
<keyword evidence="6" id="KW-0326">Glycosidase</keyword>
<dbReference type="OMA" id="TFFIEVK"/>
<dbReference type="InterPro" id="IPR000322">
    <property type="entry name" value="Glyco_hydro_31_TIM"/>
</dbReference>
<dbReference type="STRING" id="7070.D6WCY2"/>